<evidence type="ECO:0000256" key="2">
    <source>
        <dbReference type="ARBA" id="ARBA00022705"/>
    </source>
</evidence>
<keyword evidence="4" id="KW-1185">Reference proteome</keyword>
<gene>
    <name evidence="3" type="ORF">SAMN02745174_02638</name>
</gene>
<dbReference type="AlphaFoldDB" id="A0A1T4RC34"/>
<sequence>MLDNTKKIKKNQEFLKKPTEKKLKMQDFFEKIKNKVSEKLAVKIFECGDIIGFLKSKGEKIRLHGGRFCNNRFCPMCSWRKARKDGYLLLLLFSIVQKVMKKELIFLTLTAPNVEGEELKNEINDFNNSFKRLSNTKDFKSICKGYIRKLEVTYNDQEDTYHPHFHVVIAVNKNYFTKNYINQKKWLDMWRVAKRDKTITQVDVRKAKFNDLKGVYEIATYSAKASDYLYSENVFDVFYGALKNKKIITFNGIFKEILIDLKTTEKYNDLLETDNEIYDKQLWFTWSEKNYKLFRTDEIAETELQKVFVDEIEID</sequence>
<evidence type="ECO:0000313" key="4">
    <source>
        <dbReference type="Proteomes" id="UP000191153"/>
    </source>
</evidence>
<reference evidence="3 4" key="1">
    <citation type="submission" date="2017-02" db="EMBL/GenBank/DDBJ databases">
        <authorList>
            <person name="Peterson S.W."/>
        </authorList>
    </citation>
    <scope>NUCLEOTIDE SEQUENCE [LARGE SCALE GENOMIC DNA]</scope>
    <source>
        <strain evidence="3 4">ATCC 700028</strain>
    </source>
</reference>
<dbReference type="EMBL" id="FUWX01000054">
    <property type="protein sequence ID" value="SKA13141.1"/>
    <property type="molecule type" value="Genomic_DNA"/>
</dbReference>
<dbReference type="Pfam" id="PF01446">
    <property type="entry name" value="Rep_1"/>
    <property type="match status" value="1"/>
</dbReference>
<organism evidence="3 4">
    <name type="scientific">Cetobacterium ceti</name>
    <dbReference type="NCBI Taxonomy" id="180163"/>
    <lineage>
        <taxon>Bacteria</taxon>
        <taxon>Fusobacteriati</taxon>
        <taxon>Fusobacteriota</taxon>
        <taxon>Fusobacteriia</taxon>
        <taxon>Fusobacteriales</taxon>
        <taxon>Fusobacteriaceae</taxon>
        <taxon>Cetobacterium</taxon>
    </lineage>
</organism>
<evidence type="ECO:0000256" key="1">
    <source>
        <dbReference type="ARBA" id="ARBA00008909"/>
    </source>
</evidence>
<comment type="similarity">
    <text evidence="1">Belongs to the Gram-positive plasmids replication protein type 1 family.</text>
</comment>
<dbReference type="STRING" id="180163.SAMN02745174_02638"/>
<dbReference type="Proteomes" id="UP000191153">
    <property type="component" value="Unassembled WGS sequence"/>
</dbReference>
<dbReference type="OrthoDB" id="82247at2"/>
<name>A0A1T4RC34_9FUSO</name>
<dbReference type="InterPro" id="IPR000989">
    <property type="entry name" value="Rep"/>
</dbReference>
<dbReference type="GO" id="GO:0003677">
    <property type="term" value="F:DNA binding"/>
    <property type="evidence" value="ECO:0007669"/>
    <property type="project" value="InterPro"/>
</dbReference>
<dbReference type="GO" id="GO:0006260">
    <property type="term" value="P:DNA replication"/>
    <property type="evidence" value="ECO:0007669"/>
    <property type="project" value="UniProtKB-KW"/>
</dbReference>
<accession>A0A1T4RC34</accession>
<protein>
    <submittedName>
        <fullName evidence="3">Plasmid rolling circle replication initiator protein REP and truncated derivatives</fullName>
    </submittedName>
</protein>
<evidence type="ECO:0000313" key="3">
    <source>
        <dbReference type="EMBL" id="SKA13141.1"/>
    </source>
</evidence>
<dbReference type="RefSeq" id="WP_159443660.1">
    <property type="nucleotide sequence ID" value="NZ_FUWX01000054.1"/>
</dbReference>
<keyword evidence="2" id="KW-0235">DNA replication</keyword>
<proteinExistence type="inferred from homology"/>